<dbReference type="PROSITE" id="PS50887">
    <property type="entry name" value="GGDEF"/>
    <property type="match status" value="1"/>
</dbReference>
<dbReference type="EC" id="2.7.7.65" evidence="1"/>
<dbReference type="CDD" id="cd01949">
    <property type="entry name" value="GGDEF"/>
    <property type="match status" value="1"/>
</dbReference>
<dbReference type="Gene3D" id="3.30.70.270">
    <property type="match status" value="1"/>
</dbReference>
<feature type="domain" description="GGDEF" evidence="3">
    <location>
        <begin position="232"/>
        <end position="358"/>
    </location>
</feature>
<dbReference type="PANTHER" id="PTHR45138">
    <property type="entry name" value="REGULATORY COMPONENTS OF SENSORY TRANSDUCTION SYSTEM"/>
    <property type="match status" value="1"/>
</dbReference>
<evidence type="ECO:0000256" key="2">
    <source>
        <dbReference type="ARBA" id="ARBA00034247"/>
    </source>
</evidence>
<proteinExistence type="predicted"/>
<gene>
    <name evidence="4" type="ORF">LZ012_13775</name>
</gene>
<comment type="caution">
    <text evidence="4">The sequence shown here is derived from an EMBL/GenBank/DDBJ whole genome shotgun (WGS) entry which is preliminary data.</text>
</comment>
<sequence length="358" mass="39099">MPSAKVISFPARQLIAFARDLLQAADLASIVEQVGPTMKELLSPDSALIVAKIEGNDFAAAFGCRGTVVPVHVAQDLFAVVQNTPRDGGRIILPDVELPRTAERDAGLRGSILSISFPLEQPWGTLSVLWQSVQEASRLEVCEEILGAMAELTGAAMGNIVNKMMLEEKAAATEEVSKAVTEELVQELKRNELEVREKHHVAITDVLTGLLNRRGFYERAEQGLRLARRQGIECAVIYADLDGLKGINDKYGHVAGDACLRAAAQVFQDSFRESDVVARLGGDEFAAFSMDATNTEVIVARLVQKANESYELGELTHPVSFSIGVIGCDPASEQPLAEFLSMADQAMYEQKRKRRHKH</sequence>
<evidence type="ECO:0000313" key="4">
    <source>
        <dbReference type="EMBL" id="MCG2578058.1"/>
    </source>
</evidence>
<accession>A0ABS9K4H2</accession>
<dbReference type="RefSeq" id="WP_275711387.1">
    <property type="nucleotide sequence ID" value="NZ_JAKLTN010000002.1"/>
</dbReference>
<evidence type="ECO:0000259" key="3">
    <source>
        <dbReference type="PROSITE" id="PS50887"/>
    </source>
</evidence>
<reference evidence="4" key="1">
    <citation type="submission" date="2022-01" db="EMBL/GenBank/DDBJ databases">
        <authorList>
            <person name="Jo J.-H."/>
            <person name="Im W.-T."/>
        </authorList>
    </citation>
    <scope>NUCLEOTIDE SEQUENCE</scope>
    <source>
        <strain evidence="4">XY25</strain>
    </source>
</reference>
<protein>
    <recommendedName>
        <fullName evidence="1">diguanylate cyclase</fullName>
        <ecNumber evidence="1">2.7.7.65</ecNumber>
    </recommendedName>
</protein>
<dbReference type="InterPro" id="IPR029787">
    <property type="entry name" value="Nucleotide_cyclase"/>
</dbReference>
<name>A0ABS9K4H2_9RHOO</name>
<dbReference type="NCBIfam" id="TIGR00254">
    <property type="entry name" value="GGDEF"/>
    <property type="match status" value="1"/>
</dbReference>
<dbReference type="InterPro" id="IPR000160">
    <property type="entry name" value="GGDEF_dom"/>
</dbReference>
<dbReference type="SUPFAM" id="SSF55073">
    <property type="entry name" value="Nucleotide cyclase"/>
    <property type="match status" value="1"/>
</dbReference>
<dbReference type="InterPro" id="IPR043128">
    <property type="entry name" value="Rev_trsase/Diguanyl_cyclase"/>
</dbReference>
<dbReference type="Proteomes" id="UP001165384">
    <property type="component" value="Unassembled WGS sequence"/>
</dbReference>
<dbReference type="SMART" id="SM00267">
    <property type="entry name" value="GGDEF"/>
    <property type="match status" value="1"/>
</dbReference>
<organism evidence="4 5">
    <name type="scientific">Dechloromonas hankyongensis</name>
    <dbReference type="NCBI Taxonomy" id="2908002"/>
    <lineage>
        <taxon>Bacteria</taxon>
        <taxon>Pseudomonadati</taxon>
        <taxon>Pseudomonadota</taxon>
        <taxon>Betaproteobacteria</taxon>
        <taxon>Rhodocyclales</taxon>
        <taxon>Azonexaceae</taxon>
        <taxon>Dechloromonas</taxon>
    </lineage>
</organism>
<dbReference type="InterPro" id="IPR050469">
    <property type="entry name" value="Diguanylate_Cyclase"/>
</dbReference>
<dbReference type="EMBL" id="JAKLTN010000002">
    <property type="protein sequence ID" value="MCG2578058.1"/>
    <property type="molecule type" value="Genomic_DNA"/>
</dbReference>
<dbReference type="PANTHER" id="PTHR45138:SF9">
    <property type="entry name" value="DIGUANYLATE CYCLASE DGCM-RELATED"/>
    <property type="match status" value="1"/>
</dbReference>
<keyword evidence="5" id="KW-1185">Reference proteome</keyword>
<evidence type="ECO:0000313" key="5">
    <source>
        <dbReference type="Proteomes" id="UP001165384"/>
    </source>
</evidence>
<evidence type="ECO:0000256" key="1">
    <source>
        <dbReference type="ARBA" id="ARBA00012528"/>
    </source>
</evidence>
<dbReference type="Pfam" id="PF00990">
    <property type="entry name" value="GGDEF"/>
    <property type="match status" value="1"/>
</dbReference>
<comment type="catalytic activity">
    <reaction evidence="2">
        <text>2 GTP = 3',3'-c-di-GMP + 2 diphosphate</text>
        <dbReference type="Rhea" id="RHEA:24898"/>
        <dbReference type="ChEBI" id="CHEBI:33019"/>
        <dbReference type="ChEBI" id="CHEBI:37565"/>
        <dbReference type="ChEBI" id="CHEBI:58805"/>
        <dbReference type="EC" id="2.7.7.65"/>
    </reaction>
</comment>